<dbReference type="EMBL" id="JAARWN010000024">
    <property type="protein sequence ID" value="MBC1937788.1"/>
    <property type="molecule type" value="Genomic_DNA"/>
</dbReference>
<name>A0A7X0Y6S8_9LIST</name>
<comment type="caution">
    <text evidence="2">The sequence shown here is derived from an EMBL/GenBank/DDBJ whole genome shotgun (WGS) entry which is preliminary data.</text>
</comment>
<gene>
    <name evidence="2" type="ORF">HCA69_15570</name>
</gene>
<keyword evidence="1" id="KW-1133">Transmembrane helix</keyword>
<evidence type="ECO:0000313" key="3">
    <source>
        <dbReference type="Proteomes" id="UP000535908"/>
    </source>
</evidence>
<dbReference type="Pfam" id="PF17332">
    <property type="entry name" value="DUF5592"/>
    <property type="match status" value="1"/>
</dbReference>
<evidence type="ECO:0008006" key="4">
    <source>
        <dbReference type="Google" id="ProtNLM"/>
    </source>
</evidence>
<keyword evidence="1" id="KW-0472">Membrane</keyword>
<feature type="transmembrane region" description="Helical" evidence="1">
    <location>
        <begin position="21"/>
        <end position="42"/>
    </location>
</feature>
<reference evidence="2 3" key="1">
    <citation type="submission" date="2020-03" db="EMBL/GenBank/DDBJ databases">
        <title>Soil Listeria distribution.</title>
        <authorList>
            <person name="Liao J."/>
            <person name="Wiedmann M."/>
        </authorList>
    </citation>
    <scope>NUCLEOTIDE SEQUENCE [LARGE SCALE GENOMIC DNA]</scope>
    <source>
        <strain evidence="2 3">FSL L7-0741</strain>
    </source>
</reference>
<dbReference type="Proteomes" id="UP000535908">
    <property type="component" value="Unassembled WGS sequence"/>
</dbReference>
<evidence type="ECO:0000256" key="1">
    <source>
        <dbReference type="SAM" id="Phobius"/>
    </source>
</evidence>
<dbReference type="InterPro" id="IPR020275">
    <property type="entry name" value="DUF5592"/>
</dbReference>
<feature type="transmembrane region" description="Helical" evidence="1">
    <location>
        <begin position="48"/>
        <end position="65"/>
    </location>
</feature>
<dbReference type="RefSeq" id="WP_185527827.1">
    <property type="nucleotide sequence ID" value="NZ_JAARWN010000024.1"/>
</dbReference>
<proteinExistence type="predicted"/>
<protein>
    <recommendedName>
        <fullName evidence="4">PrgI family protein</fullName>
    </recommendedName>
</protein>
<organism evidence="2 3">
    <name type="scientific">Listeria grandensis</name>
    <dbReference type="NCBI Taxonomy" id="1494963"/>
    <lineage>
        <taxon>Bacteria</taxon>
        <taxon>Bacillati</taxon>
        <taxon>Bacillota</taxon>
        <taxon>Bacilli</taxon>
        <taxon>Bacillales</taxon>
        <taxon>Listeriaceae</taxon>
        <taxon>Listeria</taxon>
    </lineage>
</organism>
<keyword evidence="1" id="KW-0812">Transmembrane</keyword>
<accession>A0A7X0Y6S8</accession>
<dbReference type="AlphaFoldDB" id="A0A7X0Y6S8"/>
<evidence type="ECO:0000313" key="2">
    <source>
        <dbReference type="EMBL" id="MBC1937788.1"/>
    </source>
</evidence>
<sequence>MGHLRIPERTSSKVKLFWEIYLQDVILAIAYGVLLNVFSDYVYPPLELPYWIIMSIGFIYIVLPSRTNKDMKVYQAFFLALLKERDKGIPFDYETEETRQEITM</sequence>